<evidence type="ECO:0000256" key="1">
    <source>
        <dbReference type="SAM" id="Phobius"/>
    </source>
</evidence>
<organism evidence="2 3">
    <name type="scientific">Azospirillum picis</name>
    <dbReference type="NCBI Taxonomy" id="488438"/>
    <lineage>
        <taxon>Bacteria</taxon>
        <taxon>Pseudomonadati</taxon>
        <taxon>Pseudomonadota</taxon>
        <taxon>Alphaproteobacteria</taxon>
        <taxon>Rhodospirillales</taxon>
        <taxon>Azospirillaceae</taxon>
        <taxon>Azospirillum</taxon>
    </lineage>
</organism>
<dbReference type="Proteomes" id="UP001244552">
    <property type="component" value="Unassembled WGS sequence"/>
</dbReference>
<feature type="transmembrane region" description="Helical" evidence="1">
    <location>
        <begin position="75"/>
        <end position="95"/>
    </location>
</feature>
<gene>
    <name evidence="2" type="ORF">QO018_000026</name>
</gene>
<reference evidence="2 3" key="1">
    <citation type="submission" date="2023-07" db="EMBL/GenBank/DDBJ databases">
        <title>Genomic Encyclopedia of Type Strains, Phase IV (KMG-IV): sequencing the most valuable type-strain genomes for metagenomic binning, comparative biology and taxonomic classification.</title>
        <authorList>
            <person name="Goeker M."/>
        </authorList>
    </citation>
    <scope>NUCLEOTIDE SEQUENCE [LARGE SCALE GENOMIC DNA]</scope>
    <source>
        <strain evidence="2 3">DSM 19922</strain>
    </source>
</reference>
<feature type="transmembrane region" description="Helical" evidence="1">
    <location>
        <begin position="107"/>
        <end position="126"/>
    </location>
</feature>
<protein>
    <submittedName>
        <fullName evidence="2">Membrane protein</fullName>
    </submittedName>
</protein>
<evidence type="ECO:0000313" key="2">
    <source>
        <dbReference type="EMBL" id="MDQ0531194.1"/>
    </source>
</evidence>
<evidence type="ECO:0000313" key="3">
    <source>
        <dbReference type="Proteomes" id="UP001244552"/>
    </source>
</evidence>
<feature type="transmembrane region" description="Helical" evidence="1">
    <location>
        <begin position="12"/>
        <end position="31"/>
    </location>
</feature>
<comment type="caution">
    <text evidence="2">The sequence shown here is derived from an EMBL/GenBank/DDBJ whole genome shotgun (WGS) entry which is preliminary data.</text>
</comment>
<dbReference type="RefSeq" id="WP_209978317.1">
    <property type="nucleotide sequence ID" value="NZ_JAGINO010000001.1"/>
</dbReference>
<name>A0ABU0MD68_9PROT</name>
<keyword evidence="1" id="KW-0472">Membrane</keyword>
<keyword evidence="3" id="KW-1185">Reference proteome</keyword>
<feature type="transmembrane region" description="Helical" evidence="1">
    <location>
        <begin position="43"/>
        <end position="63"/>
    </location>
</feature>
<sequence>MAGTVGRWRALAEFTGTMLLYILVLVVSLKAMPAIPDGAARHAAALAPMLPCLLMVWVILRQFRRLDEYLRLKMMEDIVVAAAVTALVTFTYGFLETLGWPTLSMFAVWPVMGTAWALRSILRGLLEARELRRG</sequence>
<proteinExistence type="predicted"/>
<dbReference type="EMBL" id="JAUSVU010000001">
    <property type="protein sequence ID" value="MDQ0531194.1"/>
    <property type="molecule type" value="Genomic_DNA"/>
</dbReference>
<keyword evidence="1" id="KW-0812">Transmembrane</keyword>
<accession>A0ABU0MD68</accession>
<keyword evidence="1" id="KW-1133">Transmembrane helix</keyword>